<proteinExistence type="predicted"/>
<dbReference type="AlphaFoldDB" id="A0A444J6J2"/>
<accession>A0A444J6J2</accession>
<evidence type="ECO:0000313" key="1">
    <source>
        <dbReference type="EMBL" id="RWX48702.1"/>
    </source>
</evidence>
<feature type="non-terminal residue" evidence="1">
    <location>
        <position position="55"/>
    </location>
</feature>
<evidence type="ECO:0000313" key="2">
    <source>
        <dbReference type="Proteomes" id="UP000286862"/>
    </source>
</evidence>
<name>A0A444J6J2_9BACT</name>
<dbReference type="Proteomes" id="UP000286862">
    <property type="component" value="Unassembled WGS sequence"/>
</dbReference>
<organism evidence="1 2">
    <name type="scientific">Candidatus Electrothrix marina</name>
    <dbReference type="NCBI Taxonomy" id="1859130"/>
    <lineage>
        <taxon>Bacteria</taxon>
        <taxon>Pseudomonadati</taxon>
        <taxon>Thermodesulfobacteriota</taxon>
        <taxon>Desulfobulbia</taxon>
        <taxon>Desulfobulbales</taxon>
        <taxon>Desulfobulbaceae</taxon>
        <taxon>Candidatus Electrothrix</taxon>
    </lineage>
</organism>
<reference evidence="1 2" key="1">
    <citation type="submission" date="2017-01" db="EMBL/GenBank/DDBJ databases">
        <title>The cable genome- insights into the physiology and evolution of filamentous bacteria capable of sulfide oxidation via long distance electron transfer.</title>
        <authorList>
            <person name="Schreiber L."/>
            <person name="Bjerg J.T."/>
            <person name="Boggild A."/>
            <person name="Van De Vossenberg J."/>
            <person name="Meysman F."/>
            <person name="Nielsen L.P."/>
            <person name="Schramm A."/>
            <person name="Kjeldsen K.U."/>
        </authorList>
    </citation>
    <scope>NUCLEOTIDE SEQUENCE [LARGE SCALE GENOMIC DNA]</scope>
    <source>
        <strain evidence="1">A2</strain>
    </source>
</reference>
<dbReference type="EMBL" id="MTKQ01000064">
    <property type="protein sequence ID" value="RWX48702.1"/>
    <property type="molecule type" value="Genomic_DNA"/>
</dbReference>
<sequence>MKRCPLLIDTNLLVLFIVGTAAKEYIAKHKKLTAFTVEDYDILVRIVSDASEVLV</sequence>
<comment type="caution">
    <text evidence="1">The sequence shown here is derived from an EMBL/GenBank/DDBJ whole genome shotgun (WGS) entry which is preliminary data.</text>
</comment>
<gene>
    <name evidence="1" type="ORF">VT99_10641</name>
</gene>
<protein>
    <submittedName>
        <fullName evidence="1">Uncharacterized protein</fullName>
    </submittedName>
</protein>